<dbReference type="Pfam" id="PF22113">
    <property type="entry name" value="Mtrc-MtrF_II-IV_dom"/>
    <property type="match status" value="1"/>
</dbReference>
<reference evidence="2 3" key="1">
    <citation type="journal article" date="2018" name="Nat. Biotechnol.">
        <title>A standardized bacterial taxonomy based on genome phylogeny substantially revises the tree of life.</title>
        <authorList>
            <person name="Parks D.H."/>
            <person name="Chuvochina M."/>
            <person name="Waite D.W."/>
            <person name="Rinke C."/>
            <person name="Skarshewski A."/>
            <person name="Chaumeil P.A."/>
            <person name="Hugenholtz P."/>
        </authorList>
    </citation>
    <scope>NUCLEOTIDE SEQUENCE [LARGE SCALE GENOMIC DNA]</scope>
    <source>
        <strain evidence="2">UBA8844</strain>
    </source>
</reference>
<evidence type="ECO:0000259" key="1">
    <source>
        <dbReference type="Pfam" id="PF22113"/>
    </source>
</evidence>
<dbReference type="Proteomes" id="UP000264071">
    <property type="component" value="Unassembled WGS sequence"/>
</dbReference>
<accession>A0A3D4VAL3</accession>
<organism evidence="2 3">
    <name type="scientific">Gemmatimonas aurantiaca</name>
    <dbReference type="NCBI Taxonomy" id="173480"/>
    <lineage>
        <taxon>Bacteria</taxon>
        <taxon>Pseudomonadati</taxon>
        <taxon>Gemmatimonadota</taxon>
        <taxon>Gemmatimonadia</taxon>
        <taxon>Gemmatimonadales</taxon>
        <taxon>Gemmatimonadaceae</taxon>
        <taxon>Gemmatimonas</taxon>
    </lineage>
</organism>
<feature type="domain" description="Outer membrane cytochrome MtrC/MtrF-like" evidence="1">
    <location>
        <begin position="70"/>
        <end position="219"/>
    </location>
</feature>
<name>A0A3D4VAL3_9BACT</name>
<dbReference type="InterPro" id="IPR036280">
    <property type="entry name" value="Multihaem_cyt_sf"/>
</dbReference>
<gene>
    <name evidence="2" type="ORF">DGD08_09230</name>
</gene>
<evidence type="ECO:0000313" key="2">
    <source>
        <dbReference type="EMBL" id="HCT57377.1"/>
    </source>
</evidence>
<dbReference type="CDD" id="cd08168">
    <property type="entry name" value="Cytochrom_C3"/>
    <property type="match status" value="1"/>
</dbReference>
<dbReference type="EMBL" id="DPIY01000009">
    <property type="protein sequence ID" value="HCT57377.1"/>
    <property type="molecule type" value="Genomic_DNA"/>
</dbReference>
<dbReference type="AlphaFoldDB" id="A0A3D4VAL3"/>
<comment type="caution">
    <text evidence="2">The sequence shown here is derived from an EMBL/GenBank/DDBJ whole genome shotgun (WGS) entry which is preliminary data.</text>
</comment>
<dbReference type="Gene3D" id="3.90.10.10">
    <property type="entry name" value="Cytochrome C3"/>
    <property type="match status" value="2"/>
</dbReference>
<dbReference type="InterPro" id="IPR054337">
    <property type="entry name" value="Mtrc-MtrF-like_dom_II/IV"/>
</dbReference>
<dbReference type="PANTHER" id="PTHR39425:SF1">
    <property type="entry name" value="CYTOCHROME C7-LIKE DOMAIN-CONTAINING PROTEIN"/>
    <property type="match status" value="1"/>
</dbReference>
<evidence type="ECO:0000313" key="3">
    <source>
        <dbReference type="Proteomes" id="UP000264071"/>
    </source>
</evidence>
<protein>
    <recommendedName>
        <fullName evidence="1">Outer membrane cytochrome MtrC/MtrF-like domain-containing protein</fullName>
    </recommendedName>
</protein>
<sequence>MSCVFRHLRLPGPKSMTVKKKWTVIPGFLALAAAATLLSAYSGASSSQGLRVEQPVKFVHAPHVQKAGMNCLYCHSAANKSPDPGNASVATCMGCHTLVKAQSAEIKKVAAYAQKNQPIPWNRVHKVPDYVQFPHMRHVNAGVTCQSCHGQIQNQGAQGPDTNYVAVQQVNSLNMGWCINCHVQGYKPAEGARLAGEKVTPELEAMPPKKARYDCAVCHY</sequence>
<dbReference type="PANTHER" id="PTHR39425">
    <property type="entry name" value="LIPOPROTEIN CYTOCHROME C"/>
    <property type="match status" value="1"/>
</dbReference>
<proteinExistence type="predicted"/>
<dbReference type="SUPFAM" id="SSF48695">
    <property type="entry name" value="Multiheme cytochromes"/>
    <property type="match status" value="1"/>
</dbReference>